<dbReference type="AlphaFoldDB" id="A0A2I0BBG5"/>
<organism evidence="2 3">
    <name type="scientific">Apostasia shenzhenica</name>
    <dbReference type="NCBI Taxonomy" id="1088818"/>
    <lineage>
        <taxon>Eukaryota</taxon>
        <taxon>Viridiplantae</taxon>
        <taxon>Streptophyta</taxon>
        <taxon>Embryophyta</taxon>
        <taxon>Tracheophyta</taxon>
        <taxon>Spermatophyta</taxon>
        <taxon>Magnoliopsida</taxon>
        <taxon>Liliopsida</taxon>
        <taxon>Asparagales</taxon>
        <taxon>Orchidaceae</taxon>
        <taxon>Apostasioideae</taxon>
        <taxon>Apostasia</taxon>
    </lineage>
</organism>
<sequence length="81" mass="9408">MREMETTRPVNGSDPDRVDLDPDPIPIYPDRIKNRIGSRSTQIRSMTRHGSDFRIGFRVNPELFLHNLTLFFLMTTTISCI</sequence>
<protein>
    <submittedName>
        <fullName evidence="2">Uncharacterized protein</fullName>
    </submittedName>
</protein>
<feature type="region of interest" description="Disordered" evidence="1">
    <location>
        <begin position="1"/>
        <end position="25"/>
    </location>
</feature>
<name>A0A2I0BBG5_9ASPA</name>
<dbReference type="Proteomes" id="UP000236161">
    <property type="component" value="Unassembled WGS sequence"/>
</dbReference>
<reference evidence="2 3" key="1">
    <citation type="journal article" date="2017" name="Nature">
        <title>The Apostasia genome and the evolution of orchids.</title>
        <authorList>
            <person name="Zhang G.Q."/>
            <person name="Liu K.W."/>
            <person name="Li Z."/>
            <person name="Lohaus R."/>
            <person name="Hsiao Y.Y."/>
            <person name="Niu S.C."/>
            <person name="Wang J.Y."/>
            <person name="Lin Y.C."/>
            <person name="Xu Q."/>
            <person name="Chen L.J."/>
            <person name="Yoshida K."/>
            <person name="Fujiwara S."/>
            <person name="Wang Z.W."/>
            <person name="Zhang Y.Q."/>
            <person name="Mitsuda N."/>
            <person name="Wang M."/>
            <person name="Liu G.H."/>
            <person name="Pecoraro L."/>
            <person name="Huang H.X."/>
            <person name="Xiao X.J."/>
            <person name="Lin M."/>
            <person name="Wu X.Y."/>
            <person name="Wu W.L."/>
            <person name="Chen Y.Y."/>
            <person name="Chang S.B."/>
            <person name="Sakamoto S."/>
            <person name="Ohme-Takagi M."/>
            <person name="Yagi M."/>
            <person name="Zeng S.J."/>
            <person name="Shen C.Y."/>
            <person name="Yeh C.M."/>
            <person name="Luo Y.B."/>
            <person name="Tsai W.C."/>
            <person name="Van de Peer Y."/>
            <person name="Liu Z.J."/>
        </authorList>
    </citation>
    <scope>NUCLEOTIDE SEQUENCE [LARGE SCALE GENOMIC DNA]</scope>
    <source>
        <strain evidence="3">cv. Shenzhen</strain>
        <tissue evidence="2">Stem</tissue>
    </source>
</reference>
<keyword evidence="3" id="KW-1185">Reference proteome</keyword>
<dbReference type="EMBL" id="KZ451896">
    <property type="protein sequence ID" value="PKA65132.1"/>
    <property type="molecule type" value="Genomic_DNA"/>
</dbReference>
<gene>
    <name evidence="2" type="ORF">AXF42_Ash013253</name>
</gene>
<proteinExistence type="predicted"/>
<accession>A0A2I0BBG5</accession>
<evidence type="ECO:0000256" key="1">
    <source>
        <dbReference type="SAM" id="MobiDB-lite"/>
    </source>
</evidence>
<evidence type="ECO:0000313" key="2">
    <source>
        <dbReference type="EMBL" id="PKA65132.1"/>
    </source>
</evidence>
<evidence type="ECO:0000313" key="3">
    <source>
        <dbReference type="Proteomes" id="UP000236161"/>
    </source>
</evidence>